<name>A0A1I7N2Q9_9HYPH</name>
<sequence length="197" mass="20470">MTAKIVALALGALIAGAMPALADDTFFAEQKPTEYLARDRLLGANVHDKDGKIVGDIEDLVVDSDNKIVGVIIGVGGLLGVGEKKVAVSLPSLGIEAAGGKVNVTMPSATMDSLAAAPAYKRANPPIGWLQRAADKSDELRDKSGPAYEKAKEAAKEAYESAKEAAGPVLEKAKEEAREALDKAKDATHPSDPPKAN</sequence>
<feature type="region of interest" description="Disordered" evidence="1">
    <location>
        <begin position="134"/>
        <end position="197"/>
    </location>
</feature>
<keyword evidence="5" id="KW-1185">Reference proteome</keyword>
<protein>
    <submittedName>
        <fullName evidence="4">PRC-barrel domain-containing protein</fullName>
    </submittedName>
</protein>
<dbReference type="OrthoDB" id="7933206at2"/>
<dbReference type="EMBL" id="FPCH01000001">
    <property type="protein sequence ID" value="SFV28964.1"/>
    <property type="molecule type" value="Genomic_DNA"/>
</dbReference>
<dbReference type="PANTHER" id="PTHR36505">
    <property type="entry name" value="BLR1072 PROTEIN"/>
    <property type="match status" value="1"/>
</dbReference>
<evidence type="ECO:0000313" key="4">
    <source>
        <dbReference type="EMBL" id="SFV28964.1"/>
    </source>
</evidence>
<reference evidence="5" key="1">
    <citation type="submission" date="2016-10" db="EMBL/GenBank/DDBJ databases">
        <authorList>
            <person name="Varghese N."/>
            <person name="Submissions S."/>
        </authorList>
    </citation>
    <scope>NUCLEOTIDE SEQUENCE [LARGE SCALE GENOMIC DNA]</scope>
    <source>
        <strain evidence="5">DSM 1565</strain>
    </source>
</reference>
<dbReference type="Gene3D" id="2.30.30.240">
    <property type="entry name" value="PRC-barrel domain"/>
    <property type="match status" value="1"/>
</dbReference>
<dbReference type="Proteomes" id="UP000199423">
    <property type="component" value="Unassembled WGS sequence"/>
</dbReference>
<dbReference type="Pfam" id="PF05239">
    <property type="entry name" value="PRC"/>
    <property type="match status" value="1"/>
</dbReference>
<proteinExistence type="predicted"/>
<feature type="compositionally biased region" description="Basic and acidic residues" evidence="1">
    <location>
        <begin position="171"/>
        <end position="189"/>
    </location>
</feature>
<feature type="domain" description="PRC-barrel" evidence="3">
    <location>
        <begin position="37"/>
        <end position="105"/>
    </location>
</feature>
<evidence type="ECO:0000259" key="3">
    <source>
        <dbReference type="Pfam" id="PF05239"/>
    </source>
</evidence>
<dbReference type="SUPFAM" id="SSF50346">
    <property type="entry name" value="PRC-barrel domain"/>
    <property type="match status" value="1"/>
</dbReference>
<dbReference type="RefSeq" id="WP_092865297.1">
    <property type="nucleotide sequence ID" value="NZ_FPCH01000001.1"/>
</dbReference>
<evidence type="ECO:0000256" key="2">
    <source>
        <dbReference type="SAM" id="SignalP"/>
    </source>
</evidence>
<dbReference type="PANTHER" id="PTHR36505:SF1">
    <property type="entry name" value="BLR1072 PROTEIN"/>
    <property type="match status" value="1"/>
</dbReference>
<feature type="signal peptide" evidence="2">
    <location>
        <begin position="1"/>
        <end position="22"/>
    </location>
</feature>
<accession>A0A1I7N2Q9</accession>
<keyword evidence="2" id="KW-0732">Signal</keyword>
<dbReference type="AlphaFoldDB" id="A0A1I7N2Q9"/>
<dbReference type="InterPro" id="IPR027275">
    <property type="entry name" value="PRC-brl_dom"/>
</dbReference>
<evidence type="ECO:0000313" key="5">
    <source>
        <dbReference type="Proteomes" id="UP000199423"/>
    </source>
</evidence>
<gene>
    <name evidence="4" type="ORF">SAMN04488557_1136</name>
</gene>
<dbReference type="InterPro" id="IPR011033">
    <property type="entry name" value="PRC_barrel-like_sf"/>
</dbReference>
<organism evidence="4 5">
    <name type="scientific">Hyphomicrobium facile</name>
    <dbReference type="NCBI Taxonomy" id="51670"/>
    <lineage>
        <taxon>Bacteria</taxon>
        <taxon>Pseudomonadati</taxon>
        <taxon>Pseudomonadota</taxon>
        <taxon>Alphaproteobacteria</taxon>
        <taxon>Hyphomicrobiales</taxon>
        <taxon>Hyphomicrobiaceae</taxon>
        <taxon>Hyphomicrobium</taxon>
    </lineage>
</organism>
<feature type="compositionally biased region" description="Basic and acidic residues" evidence="1">
    <location>
        <begin position="134"/>
        <end position="163"/>
    </location>
</feature>
<evidence type="ECO:0000256" key="1">
    <source>
        <dbReference type="SAM" id="MobiDB-lite"/>
    </source>
</evidence>
<feature type="chain" id="PRO_5011785936" evidence="2">
    <location>
        <begin position="23"/>
        <end position="197"/>
    </location>
</feature>
<dbReference type="STRING" id="51670.SAMN04488557_1136"/>